<dbReference type="AlphaFoldDB" id="F0F0D5"/>
<dbReference type="Proteomes" id="UP000004088">
    <property type="component" value="Unassembled WGS sequence"/>
</dbReference>
<keyword evidence="2" id="KW-1185">Reference proteome</keyword>
<evidence type="ECO:0000313" key="2">
    <source>
        <dbReference type="Proteomes" id="UP000004088"/>
    </source>
</evidence>
<comment type="caution">
    <text evidence="1">The sequence shown here is derived from an EMBL/GenBank/DDBJ whole genome shotgun (WGS) entry which is preliminary data.</text>
</comment>
<gene>
    <name evidence="1" type="ORF">HMPREF9098_1570</name>
</gene>
<reference evidence="1 2" key="1">
    <citation type="submission" date="2011-01" db="EMBL/GenBank/DDBJ databases">
        <authorList>
            <person name="Muzny D."/>
            <person name="Qin X."/>
            <person name="Deng J."/>
            <person name="Jiang H."/>
            <person name="Liu Y."/>
            <person name="Qu J."/>
            <person name="Song X.-Z."/>
            <person name="Zhang L."/>
            <person name="Thornton R."/>
            <person name="Coyle M."/>
            <person name="Francisco L."/>
            <person name="Jackson L."/>
            <person name="Javaid M."/>
            <person name="Korchina V."/>
            <person name="Kovar C."/>
            <person name="Mata R."/>
            <person name="Mathew T."/>
            <person name="Ngo R."/>
            <person name="Nguyen L."/>
            <person name="Nguyen N."/>
            <person name="Okwuonu G."/>
            <person name="Ongeri F."/>
            <person name="Pham C."/>
            <person name="Simmons D."/>
            <person name="Wilczek-Boney K."/>
            <person name="Hale W."/>
            <person name="Jakkamsetti A."/>
            <person name="Pham P."/>
            <person name="Ruth R."/>
            <person name="San Lucas F."/>
            <person name="Warren J."/>
            <person name="Zhang J."/>
            <person name="Zhao Z."/>
            <person name="Zhou C."/>
            <person name="Zhu D."/>
            <person name="Lee S."/>
            <person name="Bess C."/>
            <person name="Blankenburg K."/>
            <person name="Forbes L."/>
            <person name="Fu Q."/>
            <person name="Gubbala S."/>
            <person name="Hirani K."/>
            <person name="Jayaseelan J.C."/>
            <person name="Lara F."/>
            <person name="Munidasa M."/>
            <person name="Palculict T."/>
            <person name="Patil S."/>
            <person name="Pu L.-L."/>
            <person name="Saada N."/>
            <person name="Tang L."/>
            <person name="Weissenberger G."/>
            <person name="Zhu Y."/>
            <person name="Hemphill L."/>
            <person name="Shang Y."/>
            <person name="Youmans B."/>
            <person name="Ayvaz T."/>
            <person name="Ross M."/>
            <person name="Santibanez J."/>
            <person name="Aqrawi P."/>
            <person name="Gross S."/>
            <person name="Joshi V."/>
            <person name="Fowler G."/>
            <person name="Nazareth L."/>
            <person name="Reid J."/>
            <person name="Worley K."/>
            <person name="Petrosino J."/>
            <person name="Highlander S."/>
            <person name="Gibbs R."/>
        </authorList>
    </citation>
    <scope>NUCLEOTIDE SEQUENCE [LARGE SCALE GENOMIC DNA]</scope>
    <source>
        <strain evidence="1 2">ATCC 33394</strain>
    </source>
</reference>
<name>F0F0D5_9NEIS</name>
<dbReference type="HOGENOM" id="CLU_2898212_0_0_4"/>
<protein>
    <submittedName>
        <fullName evidence="1">Uncharacterized protein</fullName>
    </submittedName>
</protein>
<dbReference type="EMBL" id="AEWV01000024">
    <property type="protein sequence ID" value="EGC17056.1"/>
    <property type="molecule type" value="Genomic_DNA"/>
</dbReference>
<dbReference type="STRING" id="888741.HMPREF9098_1570"/>
<accession>F0F0D5</accession>
<proteinExistence type="predicted"/>
<evidence type="ECO:0000313" key="1">
    <source>
        <dbReference type="EMBL" id="EGC17056.1"/>
    </source>
</evidence>
<organism evidence="1 2">
    <name type="scientific">Kingella denitrificans ATCC 33394</name>
    <dbReference type="NCBI Taxonomy" id="888741"/>
    <lineage>
        <taxon>Bacteria</taxon>
        <taxon>Pseudomonadati</taxon>
        <taxon>Pseudomonadota</taxon>
        <taxon>Betaproteobacteria</taxon>
        <taxon>Neisseriales</taxon>
        <taxon>Neisseriaceae</taxon>
        <taxon>Kingella</taxon>
    </lineage>
</organism>
<sequence length="62" mass="7108">MGLKKQIAGKSCHLAPIYRQCRHYHNKICSCRVRKIGCKSSLHFRFQSAGCFIMLYPISGSF</sequence>